<keyword evidence="2" id="KW-0521">NADP</keyword>
<keyword evidence="5" id="KW-1185">Reference proteome</keyword>
<gene>
    <name evidence="4" type="ORF">GLRG_01091</name>
</gene>
<dbReference type="HOGENOM" id="CLU_010194_44_6_1"/>
<dbReference type="SUPFAM" id="SSF51735">
    <property type="entry name" value="NAD(P)-binding Rossmann-fold domains"/>
    <property type="match status" value="1"/>
</dbReference>
<dbReference type="GO" id="GO:0016491">
    <property type="term" value="F:oxidoreductase activity"/>
    <property type="evidence" value="ECO:0007669"/>
    <property type="project" value="UniProtKB-KW"/>
</dbReference>
<accession>E3Q5I0</accession>
<dbReference type="Proteomes" id="UP000008782">
    <property type="component" value="Unassembled WGS sequence"/>
</dbReference>
<dbReference type="VEuPathDB" id="FungiDB:GLRG_01091"/>
<evidence type="ECO:0000256" key="1">
    <source>
        <dbReference type="ARBA" id="ARBA00006484"/>
    </source>
</evidence>
<dbReference type="InterPro" id="IPR036291">
    <property type="entry name" value="NAD(P)-bd_dom_sf"/>
</dbReference>
<dbReference type="STRING" id="645133.E3Q5I0"/>
<dbReference type="PANTHER" id="PTHR24320">
    <property type="entry name" value="RETINOL DEHYDROGENASE"/>
    <property type="match status" value="1"/>
</dbReference>
<sequence length="314" mass="33876">MATALMMGGCNFQPDTDIPDLAGKVILVTGGNSGLGLETVRQIAKHNPAHIYLAARSKEKGEAAIEALRKENPDAAPISHLPLDLASFESVKAAAKQFTGASDRLDLLVNNAGIMNTPEGLTEDGYEIQFGTNHMGHALLTQLLLPTLKRTAAEKKNPDVRVVFLSSAAEGWAPKDTYQFGRLKTTMPETATRFRYGISKVANVHYAAALAERTPDVKVVCVHPGIVDTNLSGPLLSSTNAVLGTLIWLGVKAVAVSAQKGALNQLWASFHPDAEAGVFYFPVGVPGKGTRLSQDQEKREQLWKWTEDELRSHL</sequence>
<dbReference type="Pfam" id="PF00106">
    <property type="entry name" value="adh_short"/>
    <property type="match status" value="1"/>
</dbReference>
<dbReference type="OrthoDB" id="191139at2759"/>
<comment type="similarity">
    <text evidence="1">Belongs to the short-chain dehydrogenases/reductases (SDR) family.</text>
</comment>
<dbReference type="eggNOG" id="KOG1208">
    <property type="taxonomic scope" value="Eukaryota"/>
</dbReference>
<dbReference type="GeneID" id="24406456"/>
<dbReference type="PANTHER" id="PTHR24320:SF282">
    <property type="entry name" value="WW DOMAIN-CONTAINING OXIDOREDUCTASE"/>
    <property type="match status" value="1"/>
</dbReference>
<name>E3Q5I0_COLGM</name>
<reference evidence="5" key="1">
    <citation type="journal article" date="2012" name="Nat. Genet.">
        <title>Lifestyle transitions in plant pathogenic Colletotrichum fungi deciphered by genome and transcriptome analyses.</title>
        <authorList>
            <person name="O'Connell R.J."/>
            <person name="Thon M.R."/>
            <person name="Hacquard S."/>
            <person name="Amyotte S.G."/>
            <person name="Kleemann J."/>
            <person name="Torres M.F."/>
            <person name="Damm U."/>
            <person name="Buiate E.A."/>
            <person name="Epstein L."/>
            <person name="Alkan N."/>
            <person name="Altmueller J."/>
            <person name="Alvarado-Balderrama L."/>
            <person name="Bauser C.A."/>
            <person name="Becker C."/>
            <person name="Birren B.W."/>
            <person name="Chen Z."/>
            <person name="Choi J."/>
            <person name="Crouch J.A."/>
            <person name="Duvick J.P."/>
            <person name="Farman M.A."/>
            <person name="Gan P."/>
            <person name="Heiman D."/>
            <person name="Henrissat B."/>
            <person name="Howard R.J."/>
            <person name="Kabbage M."/>
            <person name="Koch C."/>
            <person name="Kracher B."/>
            <person name="Kubo Y."/>
            <person name="Law A.D."/>
            <person name="Lebrun M.-H."/>
            <person name="Lee Y.-H."/>
            <person name="Miyara I."/>
            <person name="Moore N."/>
            <person name="Neumann U."/>
            <person name="Nordstroem K."/>
            <person name="Panaccione D.G."/>
            <person name="Panstruga R."/>
            <person name="Place M."/>
            <person name="Proctor R.H."/>
            <person name="Prusky D."/>
            <person name="Rech G."/>
            <person name="Reinhardt R."/>
            <person name="Rollins J.A."/>
            <person name="Rounsley S."/>
            <person name="Schardl C.L."/>
            <person name="Schwartz D.C."/>
            <person name="Shenoy N."/>
            <person name="Shirasu K."/>
            <person name="Sikhakolli U.R."/>
            <person name="Stueber K."/>
            <person name="Sukno S.A."/>
            <person name="Sweigard J.A."/>
            <person name="Takano Y."/>
            <person name="Takahara H."/>
            <person name="Trail F."/>
            <person name="van der Does H.C."/>
            <person name="Voll L.M."/>
            <person name="Will I."/>
            <person name="Young S."/>
            <person name="Zeng Q."/>
            <person name="Zhang J."/>
            <person name="Zhou S."/>
            <person name="Dickman M.B."/>
            <person name="Schulze-Lefert P."/>
            <person name="Ver Loren van Themaat E."/>
            <person name="Ma L.-J."/>
            <person name="Vaillancourt L.J."/>
        </authorList>
    </citation>
    <scope>NUCLEOTIDE SEQUENCE [LARGE SCALE GENOMIC DNA]</scope>
    <source>
        <strain evidence="5">M1.001 / M2 / FGSC 10212</strain>
    </source>
</reference>
<protein>
    <submittedName>
        <fullName evidence="4">Short chain dehydrogenase</fullName>
    </submittedName>
</protein>
<evidence type="ECO:0000256" key="2">
    <source>
        <dbReference type="ARBA" id="ARBA00022857"/>
    </source>
</evidence>
<evidence type="ECO:0000256" key="3">
    <source>
        <dbReference type="ARBA" id="ARBA00023002"/>
    </source>
</evidence>
<proteinExistence type="inferred from homology"/>
<dbReference type="PRINTS" id="PR00081">
    <property type="entry name" value="GDHRDH"/>
</dbReference>
<dbReference type="AlphaFoldDB" id="E3Q5I0"/>
<dbReference type="InterPro" id="IPR002347">
    <property type="entry name" value="SDR_fam"/>
</dbReference>
<evidence type="ECO:0000313" key="5">
    <source>
        <dbReference type="Proteomes" id="UP000008782"/>
    </source>
</evidence>
<dbReference type="Gene3D" id="3.40.50.720">
    <property type="entry name" value="NAD(P)-binding Rossmann-like Domain"/>
    <property type="match status" value="1"/>
</dbReference>
<organism evidence="5">
    <name type="scientific">Colletotrichum graminicola (strain M1.001 / M2 / FGSC 10212)</name>
    <name type="common">Maize anthracnose fungus</name>
    <name type="synonym">Glomerella graminicola</name>
    <dbReference type="NCBI Taxonomy" id="645133"/>
    <lineage>
        <taxon>Eukaryota</taxon>
        <taxon>Fungi</taxon>
        <taxon>Dikarya</taxon>
        <taxon>Ascomycota</taxon>
        <taxon>Pezizomycotina</taxon>
        <taxon>Sordariomycetes</taxon>
        <taxon>Hypocreomycetidae</taxon>
        <taxon>Glomerellales</taxon>
        <taxon>Glomerellaceae</taxon>
        <taxon>Colletotrichum</taxon>
        <taxon>Colletotrichum graminicola species complex</taxon>
    </lineage>
</organism>
<dbReference type="EMBL" id="GG697333">
    <property type="protein sequence ID" value="EFQ25947.1"/>
    <property type="molecule type" value="Genomic_DNA"/>
</dbReference>
<keyword evidence="3" id="KW-0560">Oxidoreductase</keyword>
<dbReference type="RefSeq" id="XP_008089967.1">
    <property type="nucleotide sequence ID" value="XM_008091776.1"/>
</dbReference>
<evidence type="ECO:0000313" key="4">
    <source>
        <dbReference type="EMBL" id="EFQ25947.1"/>
    </source>
</evidence>